<protein>
    <submittedName>
        <fullName evidence="1">Uncharacterized protein</fullName>
    </submittedName>
</protein>
<accession>A0A5B7HQF7</accession>
<keyword evidence="2" id="KW-1185">Reference proteome</keyword>
<dbReference type="AlphaFoldDB" id="A0A5B7HQF7"/>
<proteinExistence type="predicted"/>
<organism evidence="1 2">
    <name type="scientific">Portunus trituberculatus</name>
    <name type="common">Swimming crab</name>
    <name type="synonym">Neptunus trituberculatus</name>
    <dbReference type="NCBI Taxonomy" id="210409"/>
    <lineage>
        <taxon>Eukaryota</taxon>
        <taxon>Metazoa</taxon>
        <taxon>Ecdysozoa</taxon>
        <taxon>Arthropoda</taxon>
        <taxon>Crustacea</taxon>
        <taxon>Multicrustacea</taxon>
        <taxon>Malacostraca</taxon>
        <taxon>Eumalacostraca</taxon>
        <taxon>Eucarida</taxon>
        <taxon>Decapoda</taxon>
        <taxon>Pleocyemata</taxon>
        <taxon>Brachyura</taxon>
        <taxon>Eubrachyura</taxon>
        <taxon>Portunoidea</taxon>
        <taxon>Portunidae</taxon>
        <taxon>Portuninae</taxon>
        <taxon>Portunus</taxon>
    </lineage>
</organism>
<gene>
    <name evidence="1" type="ORF">E2C01_066677</name>
</gene>
<reference evidence="1 2" key="1">
    <citation type="submission" date="2019-05" db="EMBL/GenBank/DDBJ databases">
        <title>Another draft genome of Portunus trituberculatus and its Hox gene families provides insights of decapod evolution.</title>
        <authorList>
            <person name="Jeong J.-H."/>
            <person name="Song I."/>
            <person name="Kim S."/>
            <person name="Choi T."/>
            <person name="Kim D."/>
            <person name="Ryu S."/>
            <person name="Kim W."/>
        </authorList>
    </citation>
    <scope>NUCLEOTIDE SEQUENCE [LARGE SCALE GENOMIC DNA]</scope>
    <source>
        <tissue evidence="1">Muscle</tissue>
    </source>
</reference>
<comment type="caution">
    <text evidence="1">The sequence shown here is derived from an EMBL/GenBank/DDBJ whole genome shotgun (WGS) entry which is preliminary data.</text>
</comment>
<dbReference type="Proteomes" id="UP000324222">
    <property type="component" value="Unassembled WGS sequence"/>
</dbReference>
<evidence type="ECO:0000313" key="2">
    <source>
        <dbReference type="Proteomes" id="UP000324222"/>
    </source>
</evidence>
<dbReference type="EMBL" id="VSRR010034624">
    <property type="protein sequence ID" value="MPC72373.1"/>
    <property type="molecule type" value="Genomic_DNA"/>
</dbReference>
<name>A0A5B7HQF7_PORTR</name>
<evidence type="ECO:0000313" key="1">
    <source>
        <dbReference type="EMBL" id="MPC72373.1"/>
    </source>
</evidence>
<sequence>MPRYFSVFTARSSILLRDKMTYLNVNVLVGRVEEVEGEGGGRVMGGAEAKVEPVVGTEEARLTRHLHLHGNHQIVAVCLARHNPRSGKGQAQEGSVYRHAGSNPAAASLQLPCHNLEQSPSAFKASNGAAVVQWYHPHFGVRGVSKRTGSNPVHGLSVG</sequence>